<dbReference type="EMBL" id="JBITWC010000025">
    <property type="protein sequence ID" value="MFI8751298.1"/>
    <property type="molecule type" value="Genomic_DNA"/>
</dbReference>
<comment type="caution">
    <text evidence="1">The sequence shown here is derived from an EMBL/GenBank/DDBJ whole genome shotgun (WGS) entry which is preliminary data.</text>
</comment>
<reference evidence="1 2" key="1">
    <citation type="submission" date="2024-10" db="EMBL/GenBank/DDBJ databases">
        <title>The Natural Products Discovery Center: Release of the First 8490 Sequenced Strains for Exploring Actinobacteria Biosynthetic Diversity.</title>
        <authorList>
            <person name="Kalkreuter E."/>
            <person name="Kautsar S.A."/>
            <person name="Yang D."/>
            <person name="Bader C.D."/>
            <person name="Teijaro C.N."/>
            <person name="Fluegel L."/>
            <person name="Davis C.M."/>
            <person name="Simpson J.R."/>
            <person name="Lauterbach L."/>
            <person name="Steele A.D."/>
            <person name="Gui C."/>
            <person name="Meng S."/>
            <person name="Li G."/>
            <person name="Viehrig K."/>
            <person name="Ye F."/>
            <person name="Su P."/>
            <person name="Kiefer A.F."/>
            <person name="Nichols A."/>
            <person name="Cepeda A.J."/>
            <person name="Yan W."/>
            <person name="Fan B."/>
            <person name="Jiang Y."/>
            <person name="Adhikari A."/>
            <person name="Zheng C.-J."/>
            <person name="Schuster L."/>
            <person name="Cowan T.M."/>
            <person name="Smanski M.J."/>
            <person name="Chevrette M.G."/>
            <person name="De Carvalho L.P.S."/>
            <person name="Shen B."/>
        </authorList>
    </citation>
    <scope>NUCLEOTIDE SEQUENCE [LARGE SCALE GENOMIC DNA]</scope>
    <source>
        <strain evidence="1 2">NPDC077409</strain>
    </source>
</reference>
<name>A0ABW8BXB5_9GAMM</name>
<dbReference type="InterPro" id="IPR036388">
    <property type="entry name" value="WH-like_DNA-bd_sf"/>
</dbReference>
<dbReference type="Gene3D" id="1.10.10.10">
    <property type="entry name" value="Winged helix-like DNA-binding domain superfamily/Winged helix DNA-binding domain"/>
    <property type="match status" value="1"/>
</dbReference>
<dbReference type="SUPFAM" id="SSF48295">
    <property type="entry name" value="TrpR-like"/>
    <property type="match status" value="1"/>
</dbReference>
<evidence type="ECO:0000313" key="1">
    <source>
        <dbReference type="EMBL" id="MFI8751298.1"/>
    </source>
</evidence>
<protein>
    <submittedName>
        <fullName evidence="1">Transposase</fullName>
    </submittedName>
</protein>
<accession>A0ABW8BXB5</accession>
<organism evidence="1 2">
    <name type="scientific">Vreelandella lionensis</name>
    <dbReference type="NCBI Taxonomy" id="1144478"/>
    <lineage>
        <taxon>Bacteria</taxon>
        <taxon>Pseudomonadati</taxon>
        <taxon>Pseudomonadota</taxon>
        <taxon>Gammaproteobacteria</taxon>
        <taxon>Oceanospirillales</taxon>
        <taxon>Halomonadaceae</taxon>
        <taxon>Vreelandella</taxon>
    </lineage>
</organism>
<dbReference type="RefSeq" id="WP_399845468.1">
    <property type="nucleotide sequence ID" value="NZ_JBITWC010000025.1"/>
</dbReference>
<dbReference type="InterPro" id="IPR009534">
    <property type="entry name" value="DUF1153"/>
</dbReference>
<dbReference type="InterPro" id="IPR010921">
    <property type="entry name" value="Trp_repressor/repl_initiator"/>
</dbReference>
<proteinExistence type="predicted"/>
<dbReference type="Proteomes" id="UP001614338">
    <property type="component" value="Unassembled WGS sequence"/>
</dbReference>
<evidence type="ECO:0000313" key="2">
    <source>
        <dbReference type="Proteomes" id="UP001614338"/>
    </source>
</evidence>
<keyword evidence="2" id="KW-1185">Reference proteome</keyword>
<gene>
    <name evidence="1" type="ORF">ACIGG6_15020</name>
</gene>
<sequence>MSNEPTVKRWTAKRKAAVVMDIFKGKTTVAEVARQHDLTVSEVEGWIEEAKRNMENGFRARPKDIREQYESDLRETKEALGEAHLQIYALKKWRRLLDEDDNS</sequence>
<dbReference type="Pfam" id="PF06627">
    <property type="entry name" value="DUF1153"/>
    <property type="match status" value="1"/>
</dbReference>